<dbReference type="Proteomes" id="UP000000664">
    <property type="component" value="Chromosome"/>
</dbReference>
<dbReference type="SUPFAM" id="SSF53474">
    <property type="entry name" value="alpha/beta-Hydrolases"/>
    <property type="match status" value="1"/>
</dbReference>
<dbReference type="InterPro" id="IPR029058">
    <property type="entry name" value="AB_hydrolase_fold"/>
</dbReference>
<dbReference type="RefSeq" id="WP_003647689.1">
    <property type="nucleotide sequence ID" value="NC_008530.1"/>
</dbReference>
<reference evidence="1 2" key="1">
    <citation type="journal article" date="2006" name="Proc. Natl. Acad. Sci. U.S.A.">
        <title>Comparative genomics of the lactic acid bacteria.</title>
        <authorList>
            <person name="Makarova K."/>
            <person name="Slesarev A."/>
            <person name="Wolf Y."/>
            <person name="Sorokin A."/>
            <person name="Mirkin B."/>
            <person name="Koonin E."/>
            <person name="Pavlov A."/>
            <person name="Pavlova N."/>
            <person name="Karamychev V."/>
            <person name="Polouchine N."/>
            <person name="Shakhova V."/>
            <person name="Grigoriev I."/>
            <person name="Lou Y."/>
            <person name="Rohksar D."/>
            <person name="Lucas S."/>
            <person name="Huang K."/>
            <person name="Goodstein D.M."/>
            <person name="Hawkins T."/>
            <person name="Plengvidhya V."/>
            <person name="Welker D."/>
            <person name="Hughes J."/>
            <person name="Goh Y."/>
            <person name="Benson A."/>
            <person name="Baldwin K."/>
            <person name="Lee J.H."/>
            <person name="Diaz-Muniz I."/>
            <person name="Dosti B."/>
            <person name="Smeianov V."/>
            <person name="Wechter W."/>
            <person name="Barabote R."/>
            <person name="Lorca G."/>
            <person name="Altermann E."/>
            <person name="Barrangou R."/>
            <person name="Ganesan B."/>
            <person name="Xie Y."/>
            <person name="Rawsthorne H."/>
            <person name="Tamir D."/>
            <person name="Parker C."/>
            <person name="Breidt F."/>
            <person name="Broadbent J."/>
            <person name="Hutkins R."/>
            <person name="O'Sullivan D."/>
            <person name="Steele J."/>
            <person name="Unlu G."/>
            <person name="Saier M."/>
            <person name="Klaenhammer T."/>
            <person name="Richardson P."/>
            <person name="Kozyavkin S."/>
            <person name="Weimer B."/>
            <person name="Mills D."/>
        </authorList>
    </citation>
    <scope>NUCLEOTIDE SEQUENCE [LARGE SCALE GENOMIC DNA]</scope>
    <source>
        <strain evidence="2">ATCC 33323 / DSM 20243 / BCRC 14619 / CIP 102991 / JCM 1131 / KCTC 3163 / NCIMB 11718 / NCTC 13722 / AM63</strain>
    </source>
</reference>
<proteinExistence type="predicted"/>
<evidence type="ECO:0000313" key="2">
    <source>
        <dbReference type="Proteomes" id="UP000000664"/>
    </source>
</evidence>
<protein>
    <recommendedName>
        <fullName evidence="3">DUF2974 domain-containing protein</fullName>
    </recommendedName>
</protein>
<name>A0A805Z706_LACGA</name>
<dbReference type="GeneID" id="29639683"/>
<sequence>MDNMLVYAAKERKSFSEVSLNEIDSMIFSQLAYCNFELLPQVTNLRDLTSDDEIKTLTQGNLGGKNTEKLIKIMIKNPRFKNVAWYRAVSKVDAKTQMQFNAVTFNIADGEYYVAYRGTTATTIGWKENFNMSFRDWVPAHYFARSYYRQIKDKFPGKFYIGGHSKGGNLAFAVALGLKEFDLANIVRIDCFDGPGFHNQARLKSKFLKLKGKIHKYIPQGSLIGILQDDLIGEKDYCTIVAASGVNILQHDMFNWRVKNDKFVTLKQLDSTSEISWKAIAEWLKNTTDTERRDFIEMLYLTVSDTNQIYFKNILTPKTTYKLATRLIKNSSGQKEVWEPVIRKLFQAYVNSGTTTLSEQRRNNLMNFKNILDEQRR</sequence>
<evidence type="ECO:0000313" key="1">
    <source>
        <dbReference type="EMBL" id="ABJ59859.1"/>
    </source>
</evidence>
<gene>
    <name evidence="1" type="ordered locus">LGAS_0461</name>
</gene>
<dbReference type="EMBL" id="CP000413">
    <property type="protein sequence ID" value="ABJ59859.1"/>
    <property type="molecule type" value="Genomic_DNA"/>
</dbReference>
<dbReference type="AlphaFoldDB" id="A0A805Z706"/>
<dbReference type="InterPro" id="IPR024499">
    <property type="entry name" value="Mbeg1-like"/>
</dbReference>
<dbReference type="Pfam" id="PF11187">
    <property type="entry name" value="Mbeg1-like"/>
    <property type="match status" value="1"/>
</dbReference>
<evidence type="ECO:0008006" key="3">
    <source>
        <dbReference type="Google" id="ProtNLM"/>
    </source>
</evidence>
<organism evidence="1 2">
    <name type="scientific">Lactobacillus gasseri (strain ATCC 33323 / DSM 20243 / BCRC 14619 / CIP 102991 / JCM 1131 / KCTC 3163 / NCIMB 11718 / NCTC 13722 / AM63)</name>
    <dbReference type="NCBI Taxonomy" id="324831"/>
    <lineage>
        <taxon>Bacteria</taxon>
        <taxon>Bacillati</taxon>
        <taxon>Bacillota</taxon>
        <taxon>Bacilli</taxon>
        <taxon>Lactobacillales</taxon>
        <taxon>Lactobacillaceae</taxon>
        <taxon>Lactobacillus</taxon>
    </lineage>
</organism>
<accession>A0A805Z706</accession>
<dbReference type="KEGG" id="lga:LGAS_0461"/>
<dbReference type="Gene3D" id="3.40.50.1820">
    <property type="entry name" value="alpha/beta hydrolase"/>
    <property type="match status" value="1"/>
</dbReference>